<evidence type="ECO:0008006" key="2">
    <source>
        <dbReference type="Google" id="ProtNLM"/>
    </source>
</evidence>
<dbReference type="EMBL" id="JACGWN010000007">
    <property type="protein sequence ID" value="KAL0444982.1"/>
    <property type="molecule type" value="Genomic_DNA"/>
</dbReference>
<proteinExistence type="predicted"/>
<comment type="caution">
    <text evidence="1">The sequence shown here is derived from an EMBL/GenBank/DDBJ whole genome shotgun (WGS) entry which is preliminary data.</text>
</comment>
<protein>
    <recommendedName>
        <fullName evidence="2">Reverse transcriptase zinc-binding domain-containing protein</fullName>
    </recommendedName>
</protein>
<gene>
    <name evidence="1" type="ORF">Slati_2220900</name>
</gene>
<sequence length="189" mass="21431">MESIGITHSLPPIYGGNDRIQWTGPRGSFTSATAYDVLCPPGPKVGWSSLLLGTFKIPRSVLFYGWLFLDDCPPWINPGCNTWALLVCYARMLFLKLMSTCSLHAPLRLIVCARYEARFPFTGLTLLGQWSFSGPRLDGGENTSSMLHLKRYWLHWFIIYRKNGIDVSFSTLRDRLLILLGLLFLRLGI</sequence>
<dbReference type="AlphaFoldDB" id="A0AAW2WTC3"/>
<reference evidence="1" key="1">
    <citation type="submission" date="2020-06" db="EMBL/GenBank/DDBJ databases">
        <authorList>
            <person name="Li T."/>
            <person name="Hu X."/>
            <person name="Zhang T."/>
            <person name="Song X."/>
            <person name="Zhang H."/>
            <person name="Dai N."/>
            <person name="Sheng W."/>
            <person name="Hou X."/>
            <person name="Wei L."/>
        </authorList>
    </citation>
    <scope>NUCLEOTIDE SEQUENCE</scope>
    <source>
        <strain evidence="1">KEN1</strain>
        <tissue evidence="1">Leaf</tissue>
    </source>
</reference>
<name>A0AAW2WTC3_9LAMI</name>
<reference evidence="1" key="2">
    <citation type="journal article" date="2024" name="Plant">
        <title>Genomic evolution and insights into agronomic trait innovations of Sesamum species.</title>
        <authorList>
            <person name="Miao H."/>
            <person name="Wang L."/>
            <person name="Qu L."/>
            <person name="Liu H."/>
            <person name="Sun Y."/>
            <person name="Le M."/>
            <person name="Wang Q."/>
            <person name="Wei S."/>
            <person name="Zheng Y."/>
            <person name="Lin W."/>
            <person name="Duan Y."/>
            <person name="Cao H."/>
            <person name="Xiong S."/>
            <person name="Wang X."/>
            <person name="Wei L."/>
            <person name="Li C."/>
            <person name="Ma Q."/>
            <person name="Ju M."/>
            <person name="Zhao R."/>
            <person name="Li G."/>
            <person name="Mu C."/>
            <person name="Tian Q."/>
            <person name="Mei H."/>
            <person name="Zhang T."/>
            <person name="Gao T."/>
            <person name="Zhang H."/>
        </authorList>
    </citation>
    <scope>NUCLEOTIDE SEQUENCE</scope>
    <source>
        <strain evidence="1">KEN1</strain>
    </source>
</reference>
<accession>A0AAW2WTC3</accession>
<evidence type="ECO:0000313" key="1">
    <source>
        <dbReference type="EMBL" id="KAL0444982.1"/>
    </source>
</evidence>
<organism evidence="1">
    <name type="scientific">Sesamum latifolium</name>
    <dbReference type="NCBI Taxonomy" id="2727402"/>
    <lineage>
        <taxon>Eukaryota</taxon>
        <taxon>Viridiplantae</taxon>
        <taxon>Streptophyta</taxon>
        <taxon>Embryophyta</taxon>
        <taxon>Tracheophyta</taxon>
        <taxon>Spermatophyta</taxon>
        <taxon>Magnoliopsida</taxon>
        <taxon>eudicotyledons</taxon>
        <taxon>Gunneridae</taxon>
        <taxon>Pentapetalae</taxon>
        <taxon>asterids</taxon>
        <taxon>lamiids</taxon>
        <taxon>Lamiales</taxon>
        <taxon>Pedaliaceae</taxon>
        <taxon>Sesamum</taxon>
    </lineage>
</organism>